<accession>A0A7W7B4Q8</accession>
<gene>
    <name evidence="2" type="ORF">GGQ98_003630</name>
</gene>
<evidence type="ECO:0000313" key="2">
    <source>
        <dbReference type="EMBL" id="MBB4633972.1"/>
    </source>
</evidence>
<keyword evidence="3" id="KW-1185">Reference proteome</keyword>
<protein>
    <submittedName>
        <fullName evidence="2">Uncharacterized protein</fullName>
    </submittedName>
</protein>
<evidence type="ECO:0000313" key="3">
    <source>
        <dbReference type="Proteomes" id="UP000566324"/>
    </source>
</evidence>
<proteinExistence type="predicted"/>
<sequence length="94" mass="10250">MSQSVDRHQGKRSHTTSGEYSSTLKRTGRPSITCAASRSLPLTSRQTNGAISRHFLGGTVEPGESRDDEIAFAIDVNHRRMSNPSYSPGRCVMA</sequence>
<name>A0A7W7B4Q8_9SPHN</name>
<feature type="compositionally biased region" description="Polar residues" evidence="1">
    <location>
        <begin position="15"/>
        <end position="25"/>
    </location>
</feature>
<evidence type="ECO:0000256" key="1">
    <source>
        <dbReference type="SAM" id="MobiDB-lite"/>
    </source>
</evidence>
<dbReference type="AlphaFoldDB" id="A0A7W7B4Q8"/>
<dbReference type="RefSeq" id="WP_184072042.1">
    <property type="nucleotide sequence ID" value="NZ_JACHNZ010000080.1"/>
</dbReference>
<comment type="caution">
    <text evidence="2">The sequence shown here is derived from an EMBL/GenBank/DDBJ whole genome shotgun (WGS) entry which is preliminary data.</text>
</comment>
<dbReference type="Proteomes" id="UP000566324">
    <property type="component" value="Unassembled WGS sequence"/>
</dbReference>
<dbReference type="EMBL" id="JACHNZ010000080">
    <property type="protein sequence ID" value="MBB4633972.1"/>
    <property type="molecule type" value="Genomic_DNA"/>
</dbReference>
<feature type="region of interest" description="Disordered" evidence="1">
    <location>
        <begin position="1"/>
        <end position="40"/>
    </location>
</feature>
<reference evidence="2 3" key="1">
    <citation type="submission" date="2020-08" db="EMBL/GenBank/DDBJ databases">
        <title>Genomic Encyclopedia of Type Strains, Phase IV (KMG-IV): sequencing the most valuable type-strain genomes for metagenomic binning, comparative biology and taxonomic classification.</title>
        <authorList>
            <person name="Goeker M."/>
        </authorList>
    </citation>
    <scope>NUCLEOTIDE SEQUENCE [LARGE SCALE GENOMIC DNA]</scope>
    <source>
        <strain evidence="2 3">DSM 17328</strain>
    </source>
</reference>
<organism evidence="2 3">
    <name type="scientific">Sphingosinicella soli</name>
    <dbReference type="NCBI Taxonomy" id="333708"/>
    <lineage>
        <taxon>Bacteria</taxon>
        <taxon>Pseudomonadati</taxon>
        <taxon>Pseudomonadota</taxon>
        <taxon>Alphaproteobacteria</taxon>
        <taxon>Sphingomonadales</taxon>
        <taxon>Sphingosinicellaceae</taxon>
        <taxon>Sphingosinicella</taxon>
    </lineage>
</organism>